<reference evidence="1 2" key="1">
    <citation type="journal article" date="2020" name="ISME J.">
        <title>Uncovering the hidden diversity of litter-decomposition mechanisms in mushroom-forming fungi.</title>
        <authorList>
            <person name="Floudas D."/>
            <person name="Bentzer J."/>
            <person name="Ahren D."/>
            <person name="Johansson T."/>
            <person name="Persson P."/>
            <person name="Tunlid A."/>
        </authorList>
    </citation>
    <scope>NUCLEOTIDE SEQUENCE [LARGE SCALE GENOMIC DNA]</scope>
    <source>
        <strain evidence="1 2">CBS 101986</strain>
    </source>
</reference>
<sequence length="445" mass="49194">MEAYEYMSASTSQLKLPSYSPSLPSPDYSVKPADDERLLDQTLRASREANSLFIKKAGKTTVALNDQEEGATTPKYGRNADISGNLFFEQSHSILDITLNVEGKLETMVSDAGGRTSHLLRLSQSLWSHSTSPGATCPDQLEFNVTLPTTFNHNGESGPLPPSYHVNYFSMPSLFVRASYQLHLVITRTRHQKMGIFTKTKHILVPFTYLPRTRPHRPIIPSPGFFSSVKTSPEEWYQAVSTLKTRPKATIDPVNAHLFIPGGRIYGMKDAIPFHLQLSGKTCSLQHLFSEAGLDRITSIDSHNTAASDRPARKNSKPLIRVYILRQTSIAGSRDAWKNSVISEGTLWPTPPDLCPCCSYDSVCSEGHVDWEGELQCGEGVTVGGFTAANVTVKDFIVLSLTPPEPSRSQLQEMQMTIPIRLVTESWAETTGGDHRDSMASQFAM</sequence>
<gene>
    <name evidence="1" type="ORF">D9619_007141</name>
</gene>
<proteinExistence type="predicted"/>
<evidence type="ECO:0000313" key="1">
    <source>
        <dbReference type="EMBL" id="KAF5314963.1"/>
    </source>
</evidence>
<evidence type="ECO:0000313" key="2">
    <source>
        <dbReference type="Proteomes" id="UP000567179"/>
    </source>
</evidence>
<dbReference type="Proteomes" id="UP000567179">
    <property type="component" value="Unassembled WGS sequence"/>
</dbReference>
<accession>A0A8H5B2Q8</accession>
<dbReference type="EMBL" id="JAACJJ010000043">
    <property type="protein sequence ID" value="KAF5314963.1"/>
    <property type="molecule type" value="Genomic_DNA"/>
</dbReference>
<name>A0A8H5B2Q8_9AGAR</name>
<dbReference type="OrthoDB" id="3252135at2759"/>
<dbReference type="AlphaFoldDB" id="A0A8H5B2Q8"/>
<protein>
    <submittedName>
        <fullName evidence="1">Uncharacterized protein</fullName>
    </submittedName>
</protein>
<comment type="caution">
    <text evidence="1">The sequence shown here is derived from an EMBL/GenBank/DDBJ whole genome shotgun (WGS) entry which is preliminary data.</text>
</comment>
<organism evidence="1 2">
    <name type="scientific">Psilocybe cf. subviscida</name>
    <dbReference type="NCBI Taxonomy" id="2480587"/>
    <lineage>
        <taxon>Eukaryota</taxon>
        <taxon>Fungi</taxon>
        <taxon>Dikarya</taxon>
        <taxon>Basidiomycota</taxon>
        <taxon>Agaricomycotina</taxon>
        <taxon>Agaricomycetes</taxon>
        <taxon>Agaricomycetidae</taxon>
        <taxon>Agaricales</taxon>
        <taxon>Agaricineae</taxon>
        <taxon>Strophariaceae</taxon>
        <taxon>Psilocybe</taxon>
    </lineage>
</organism>
<keyword evidence="2" id="KW-1185">Reference proteome</keyword>